<dbReference type="PANTHER" id="PTHR30563">
    <property type="entry name" value="DNA RECOMBINATION PROTEIN RMUC"/>
    <property type="match status" value="1"/>
</dbReference>
<keyword evidence="6" id="KW-1133">Transmembrane helix</keyword>
<evidence type="ECO:0000256" key="6">
    <source>
        <dbReference type="SAM" id="Phobius"/>
    </source>
</evidence>
<evidence type="ECO:0000256" key="2">
    <source>
        <dbReference type="ARBA" id="ARBA00009840"/>
    </source>
</evidence>
<feature type="transmembrane region" description="Helical" evidence="6">
    <location>
        <begin position="6"/>
        <end position="25"/>
    </location>
</feature>
<keyword evidence="6" id="KW-0472">Membrane</keyword>
<keyword evidence="3" id="KW-0175">Coiled coil</keyword>
<dbReference type="Proteomes" id="UP001500908">
    <property type="component" value="Unassembled WGS sequence"/>
</dbReference>
<keyword evidence="4" id="KW-0233">DNA recombination</keyword>
<organism evidence="7 8">
    <name type="scientific">Salinactinospora qingdaonensis</name>
    <dbReference type="NCBI Taxonomy" id="702744"/>
    <lineage>
        <taxon>Bacteria</taxon>
        <taxon>Bacillati</taxon>
        <taxon>Actinomycetota</taxon>
        <taxon>Actinomycetes</taxon>
        <taxon>Streptosporangiales</taxon>
        <taxon>Nocardiopsidaceae</taxon>
        <taxon>Salinactinospora</taxon>
    </lineage>
</organism>
<dbReference type="Pfam" id="PF02646">
    <property type="entry name" value="RmuC"/>
    <property type="match status" value="1"/>
</dbReference>
<evidence type="ECO:0000256" key="1">
    <source>
        <dbReference type="ARBA" id="ARBA00003416"/>
    </source>
</evidence>
<protein>
    <submittedName>
        <fullName evidence="7">DNA recombination protein RmuC</fullName>
    </submittedName>
</protein>
<sequence length="464" mass="50292">MDGLYSILMLLVGIAIGVALGWLLARGRNATTEARAKAAEERASYIEERLAERFRSLSTEALDATNQRFLEMAEGRLRTVNAEAGKDLEQRRQAVEHLVAPLRETLARVETQLREVDAGRRAAHAELAKQVDHVREGSERLREQTRSLVTALRRPEARGRWGELQLRRVAELAGMSAYCDFDEQATGSDDDGARRPDMVVRLAGGKNIVVDSKVPLAAYLDAVDNGDGQAPAEGFLDAHARHVRSHVDQLAAKSYWAAFSPAPEFVVLFIPGEAFLAPALERDPGLLEYAMQRRVHIATPTTLISLLRTAQYAWQQEALSENARTVFELGKQLHSRLATLSGHVDGLGKALSRTVTAYNQAVGSLEGRVLVSARRFSDLGLVDTDLDVPRGVTEQARPLSSPELTVPETSDNGDGSPQSDTAPTDRDPPGALNGAAVDGDGAATRQQPTADEAPVTKPGHTPLS</sequence>
<name>A0ABP7FQC8_9ACTN</name>
<comment type="function">
    <text evidence="1">Involved in DNA recombination.</text>
</comment>
<evidence type="ECO:0000256" key="4">
    <source>
        <dbReference type="ARBA" id="ARBA00023172"/>
    </source>
</evidence>
<accession>A0ABP7FQC8</accession>
<feature type="region of interest" description="Disordered" evidence="5">
    <location>
        <begin position="392"/>
        <end position="464"/>
    </location>
</feature>
<evidence type="ECO:0000256" key="5">
    <source>
        <dbReference type="SAM" id="MobiDB-lite"/>
    </source>
</evidence>
<proteinExistence type="inferred from homology"/>
<gene>
    <name evidence="7" type="ORF">GCM10022402_21790</name>
</gene>
<evidence type="ECO:0000313" key="7">
    <source>
        <dbReference type="EMBL" id="GAA3741638.1"/>
    </source>
</evidence>
<dbReference type="RefSeq" id="WP_344970457.1">
    <property type="nucleotide sequence ID" value="NZ_BAABDD010000008.1"/>
</dbReference>
<keyword evidence="8" id="KW-1185">Reference proteome</keyword>
<reference evidence="8" key="1">
    <citation type="journal article" date="2019" name="Int. J. Syst. Evol. Microbiol.">
        <title>The Global Catalogue of Microorganisms (GCM) 10K type strain sequencing project: providing services to taxonomists for standard genome sequencing and annotation.</title>
        <authorList>
            <consortium name="The Broad Institute Genomics Platform"/>
            <consortium name="The Broad Institute Genome Sequencing Center for Infectious Disease"/>
            <person name="Wu L."/>
            <person name="Ma J."/>
        </authorList>
    </citation>
    <scope>NUCLEOTIDE SEQUENCE [LARGE SCALE GENOMIC DNA]</scope>
    <source>
        <strain evidence="8">JCM 17137</strain>
    </source>
</reference>
<dbReference type="PANTHER" id="PTHR30563:SF0">
    <property type="entry name" value="DNA RECOMBINATION PROTEIN RMUC"/>
    <property type="match status" value="1"/>
</dbReference>
<comment type="similarity">
    <text evidence="2">Belongs to the RmuC family.</text>
</comment>
<dbReference type="InterPro" id="IPR003798">
    <property type="entry name" value="DNA_recombination_RmuC"/>
</dbReference>
<keyword evidence="6" id="KW-0812">Transmembrane</keyword>
<evidence type="ECO:0000256" key="3">
    <source>
        <dbReference type="ARBA" id="ARBA00023054"/>
    </source>
</evidence>
<comment type="caution">
    <text evidence="7">The sequence shown here is derived from an EMBL/GenBank/DDBJ whole genome shotgun (WGS) entry which is preliminary data.</text>
</comment>
<feature type="compositionally biased region" description="Polar residues" evidence="5">
    <location>
        <begin position="407"/>
        <end position="422"/>
    </location>
</feature>
<dbReference type="EMBL" id="BAABDD010000008">
    <property type="protein sequence ID" value="GAA3741638.1"/>
    <property type="molecule type" value="Genomic_DNA"/>
</dbReference>
<evidence type="ECO:0000313" key="8">
    <source>
        <dbReference type="Proteomes" id="UP001500908"/>
    </source>
</evidence>